<feature type="transmembrane region" description="Helical" evidence="1">
    <location>
        <begin position="7"/>
        <end position="26"/>
    </location>
</feature>
<dbReference type="RefSeq" id="WP_080022859.1">
    <property type="nucleotide sequence ID" value="NZ_LTAY01000039.1"/>
</dbReference>
<reference evidence="2 3" key="1">
    <citation type="submission" date="2016-02" db="EMBL/GenBank/DDBJ databases">
        <title>Genome sequence of Clostridium thermobutyricum DSM 4928.</title>
        <authorList>
            <person name="Poehlein A."/>
            <person name="Daniel R."/>
        </authorList>
    </citation>
    <scope>NUCLEOTIDE SEQUENCE [LARGE SCALE GENOMIC DNA]</scope>
    <source>
        <strain evidence="2 3">DSM 4928</strain>
    </source>
</reference>
<dbReference type="OrthoDB" id="210273at2"/>
<dbReference type="AlphaFoldDB" id="A0A1V4SUV1"/>
<dbReference type="InterPro" id="IPR032774">
    <property type="entry name" value="WG_beta_rep"/>
</dbReference>
<accession>A0A1V4SUV1</accession>
<protein>
    <submittedName>
        <fullName evidence="2">KWG leptospira</fullName>
    </submittedName>
</protein>
<dbReference type="PANTHER" id="PTHR37841">
    <property type="entry name" value="GLR2918 PROTEIN"/>
    <property type="match status" value="1"/>
</dbReference>
<dbReference type="Proteomes" id="UP000191448">
    <property type="component" value="Unassembled WGS sequence"/>
</dbReference>
<name>A0A1V4SUV1_9CLOT</name>
<dbReference type="PROSITE" id="PS51257">
    <property type="entry name" value="PROKAR_LIPOPROTEIN"/>
    <property type="match status" value="1"/>
</dbReference>
<gene>
    <name evidence="2" type="ORF">CLTHE_16830</name>
</gene>
<evidence type="ECO:0000313" key="2">
    <source>
        <dbReference type="EMBL" id="OPX47703.1"/>
    </source>
</evidence>
<dbReference type="Pfam" id="PF14903">
    <property type="entry name" value="WG_beta_rep"/>
    <property type="match status" value="3"/>
</dbReference>
<comment type="caution">
    <text evidence="2">The sequence shown here is derived from an EMBL/GenBank/DDBJ whole genome shotgun (WGS) entry which is preliminary data.</text>
</comment>
<dbReference type="SUPFAM" id="SSF50998">
    <property type="entry name" value="Quinoprotein alcohol dehydrogenase-like"/>
    <property type="match status" value="1"/>
</dbReference>
<dbReference type="PANTHER" id="PTHR37841:SF1">
    <property type="entry name" value="DUF3298 DOMAIN-CONTAINING PROTEIN"/>
    <property type="match status" value="1"/>
</dbReference>
<organism evidence="2 3">
    <name type="scientific">Clostridium thermobutyricum DSM 4928</name>
    <dbReference type="NCBI Taxonomy" id="1121339"/>
    <lineage>
        <taxon>Bacteria</taxon>
        <taxon>Bacillati</taxon>
        <taxon>Bacillota</taxon>
        <taxon>Clostridia</taxon>
        <taxon>Eubacteriales</taxon>
        <taxon>Clostridiaceae</taxon>
        <taxon>Clostridium</taxon>
    </lineage>
</organism>
<keyword evidence="1" id="KW-0472">Membrane</keyword>
<proteinExistence type="predicted"/>
<evidence type="ECO:0000256" key="1">
    <source>
        <dbReference type="SAM" id="Phobius"/>
    </source>
</evidence>
<dbReference type="EMBL" id="LTAY01000039">
    <property type="protein sequence ID" value="OPX47703.1"/>
    <property type="molecule type" value="Genomic_DNA"/>
</dbReference>
<keyword evidence="1" id="KW-0812">Transmembrane</keyword>
<evidence type="ECO:0000313" key="3">
    <source>
        <dbReference type="Proteomes" id="UP000191448"/>
    </source>
</evidence>
<sequence>MPKLIKKILPPLIIILACIIIIFIGGPKKTKKEVEPLTPLVFQSSTNHLYGAVDTKRKVIIEPKYKTLFSKQLDGEYYFIGTTESNETDIMTDEGKILDRVPSNYVNVSVLSLKDKLLEVSNNTNNFVGVINFENQTIIPMKYNTLSFKNDFLILNPLSNESIANKNGKILVSSKDYSSVTIEDNGIVVTNKKGLYGLLDFNGNVVLEPTYNNIHGVYGNIFAVGNNNGNYALYNLENRNFISSFKYTYIQKEAKTSPFLACKVYNGVSLYGYIDSRGSTIIPFEFQSGYAFTDNYAIVQQNGVYGLIDKSGNFLIKPKYTIIPGNAYAIESFQNGNYYVGYLDNKSYIMNSNGEVIADVPGVVQTISNQTVFYQTTDNKDFLYNLNTKKTISVNLYLMPLSKGTLTPDGYFGAYKNVSKSKFVNSMYLYEEGKGIISQNGYNSIKFENGLFLCKSEKRYDLLKPDGRVLISFNPVDILNISVTPDGLIYVQKVNPAIGNRMHATVAEQQNTRLISLYNIKGEKISFEK</sequence>
<keyword evidence="1" id="KW-1133">Transmembrane helix</keyword>
<dbReference type="InterPro" id="IPR011047">
    <property type="entry name" value="Quinoprotein_ADH-like_sf"/>
</dbReference>